<comment type="caution">
    <text evidence="1">The sequence shown here is derived from an EMBL/GenBank/DDBJ whole genome shotgun (WGS) entry which is preliminary data.</text>
</comment>
<dbReference type="PANTHER" id="PTHR35802:SF1">
    <property type="entry name" value="PROTEASE SYNTHASE AND SPORULATION PROTEIN PAI 2"/>
    <property type="match status" value="1"/>
</dbReference>
<proteinExistence type="predicted"/>
<dbReference type="RefSeq" id="WP_285670694.1">
    <property type="nucleotide sequence ID" value="NZ_BSYI01000007.1"/>
</dbReference>
<dbReference type="InterPro" id="IPR007396">
    <property type="entry name" value="TR_PAI2-type"/>
</dbReference>
<dbReference type="Proteomes" id="UP001239909">
    <property type="component" value="Unassembled WGS sequence"/>
</dbReference>
<accession>A0ABQ6LJV7</accession>
<evidence type="ECO:0000313" key="1">
    <source>
        <dbReference type="EMBL" id="GMG81952.1"/>
    </source>
</evidence>
<organism evidence="1 2">
    <name type="scientific">Paralimibaculum aggregatum</name>
    <dbReference type="NCBI Taxonomy" id="3036245"/>
    <lineage>
        <taxon>Bacteria</taxon>
        <taxon>Pseudomonadati</taxon>
        <taxon>Pseudomonadota</taxon>
        <taxon>Alphaproteobacteria</taxon>
        <taxon>Rhodobacterales</taxon>
        <taxon>Paracoccaceae</taxon>
        <taxon>Paralimibaculum</taxon>
    </lineage>
</organism>
<name>A0ABQ6LJV7_9RHOB</name>
<dbReference type="Gene3D" id="2.30.110.10">
    <property type="entry name" value="Electron Transport, Fmn-binding Protein, Chain A"/>
    <property type="match status" value="1"/>
</dbReference>
<keyword evidence="2" id="KW-1185">Reference proteome</keyword>
<dbReference type="SUPFAM" id="SSF50475">
    <property type="entry name" value="FMN-binding split barrel"/>
    <property type="match status" value="1"/>
</dbReference>
<dbReference type="EMBL" id="BSYI01000007">
    <property type="protein sequence ID" value="GMG81952.1"/>
    <property type="molecule type" value="Genomic_DNA"/>
</dbReference>
<dbReference type="InterPro" id="IPR012349">
    <property type="entry name" value="Split_barrel_FMN-bd"/>
</dbReference>
<gene>
    <name evidence="1" type="ORF">LNKW23_11650</name>
</gene>
<reference evidence="1 2" key="1">
    <citation type="submission" date="2023-04" db="EMBL/GenBank/DDBJ databases">
        <title>Marinoamorphus aggregata gen. nov., sp. Nov., isolate from tissue of brittle star Ophioplocus japonicus.</title>
        <authorList>
            <person name="Kawano K."/>
            <person name="Sawayama S."/>
            <person name="Nakagawa S."/>
        </authorList>
    </citation>
    <scope>NUCLEOTIDE SEQUENCE [LARGE SCALE GENOMIC DNA]</scope>
    <source>
        <strain evidence="1 2">NKW23</strain>
    </source>
</reference>
<protein>
    <submittedName>
        <fullName evidence="1">FMN-binding negative transcriptional regulator</fullName>
    </submittedName>
</protein>
<dbReference type="PANTHER" id="PTHR35802">
    <property type="entry name" value="PROTEASE SYNTHASE AND SPORULATION PROTEIN PAI 2"/>
    <property type="match status" value="1"/>
</dbReference>
<dbReference type="Pfam" id="PF04299">
    <property type="entry name" value="FMN_bind_2"/>
    <property type="match status" value="1"/>
</dbReference>
<evidence type="ECO:0000313" key="2">
    <source>
        <dbReference type="Proteomes" id="UP001239909"/>
    </source>
</evidence>
<sequence>MHPNPVFRQTEEETARAAAAARGFGVLTAAAGDEVLAAHVPFLLEDDRVEAHLVRSNPLARALAGGPLRARLIVSGPDAYVSPDWYGEPDLVPTWNYVAVHLHVTLALAPPESLIGHLERLSARFEAALAPKPPWTHHKMSEGVMARMMRQILPVEMAVERIESTFKLNQNRTAPARAGAADEIAKGRSPGTELAGLAALMRGVDTA</sequence>
<dbReference type="PIRSF" id="PIRSF010372">
    <property type="entry name" value="PaiB"/>
    <property type="match status" value="1"/>
</dbReference>